<evidence type="ECO:0000256" key="9">
    <source>
        <dbReference type="HAMAP-Rule" id="MF_00123"/>
    </source>
</evidence>
<keyword evidence="14" id="KW-1185">Reference proteome</keyword>
<dbReference type="SUPFAM" id="SSF47323">
    <property type="entry name" value="Anticodon-binding domain of a subclass of class I aminoacyl-tRNA synthetases"/>
    <property type="match status" value="1"/>
</dbReference>
<dbReference type="InterPro" id="IPR036695">
    <property type="entry name" value="Arg-tRNA-synth_N_sf"/>
</dbReference>
<feature type="short sequence motif" description="'HIGH' region" evidence="9">
    <location>
        <begin position="124"/>
        <end position="134"/>
    </location>
</feature>
<dbReference type="InterPro" id="IPR005148">
    <property type="entry name" value="Arg-tRNA-synth_N"/>
</dbReference>
<dbReference type="GO" id="GO:0005737">
    <property type="term" value="C:cytoplasm"/>
    <property type="evidence" value="ECO:0007669"/>
    <property type="project" value="UniProtKB-SubCell"/>
</dbReference>
<dbReference type="InterPro" id="IPR035684">
    <property type="entry name" value="ArgRS_core"/>
</dbReference>
<dbReference type="Gene3D" id="3.40.50.620">
    <property type="entry name" value="HUPs"/>
    <property type="match status" value="1"/>
</dbReference>
<dbReference type="RefSeq" id="WP_133999168.1">
    <property type="nucleotide sequence ID" value="NZ_SODV01000002.1"/>
</dbReference>
<dbReference type="NCBIfam" id="TIGR00456">
    <property type="entry name" value="argS"/>
    <property type="match status" value="1"/>
</dbReference>
<evidence type="ECO:0000313" key="14">
    <source>
        <dbReference type="Proteomes" id="UP000294498"/>
    </source>
</evidence>
<reference evidence="13 14" key="1">
    <citation type="submission" date="2019-03" db="EMBL/GenBank/DDBJ databases">
        <title>Genomic Encyclopedia of Type Strains, Phase IV (KMG-IV): sequencing the most valuable type-strain genomes for metagenomic binning, comparative biology and taxonomic classification.</title>
        <authorList>
            <person name="Goeker M."/>
        </authorList>
    </citation>
    <scope>NUCLEOTIDE SEQUENCE [LARGE SCALE GENOMIC DNA]</scope>
    <source>
        <strain evidence="13 14">DSM 100059</strain>
    </source>
</reference>
<protein>
    <recommendedName>
        <fullName evidence="9">Arginine--tRNA ligase</fullName>
        <ecNumber evidence="9">6.1.1.19</ecNumber>
    </recommendedName>
    <alternativeName>
        <fullName evidence="9">Arginyl-tRNA synthetase</fullName>
        <shortName evidence="9">ArgRS</shortName>
    </alternativeName>
</protein>
<dbReference type="Pfam" id="PF05746">
    <property type="entry name" value="DALR_1"/>
    <property type="match status" value="1"/>
</dbReference>
<comment type="subcellular location">
    <subcellularLocation>
        <location evidence="9">Cytoplasm</location>
    </subcellularLocation>
</comment>
<feature type="domain" description="Arginyl tRNA synthetase N-terminal" evidence="12">
    <location>
        <begin position="1"/>
        <end position="89"/>
    </location>
</feature>
<dbReference type="AlphaFoldDB" id="A0A4R8DI70"/>
<dbReference type="SMART" id="SM01016">
    <property type="entry name" value="Arg_tRNA_synt_N"/>
    <property type="match status" value="1"/>
</dbReference>
<evidence type="ECO:0000259" key="12">
    <source>
        <dbReference type="SMART" id="SM01016"/>
    </source>
</evidence>
<keyword evidence="4 9" id="KW-0547">Nucleotide-binding</keyword>
<dbReference type="Gene3D" id="1.10.730.10">
    <property type="entry name" value="Isoleucyl-tRNA Synthetase, Domain 1"/>
    <property type="match status" value="1"/>
</dbReference>
<dbReference type="Pfam" id="PF03485">
    <property type="entry name" value="Arg_tRNA_synt_N"/>
    <property type="match status" value="1"/>
</dbReference>
<comment type="catalytic activity">
    <reaction evidence="8 9">
        <text>tRNA(Arg) + L-arginine + ATP = L-arginyl-tRNA(Arg) + AMP + diphosphate</text>
        <dbReference type="Rhea" id="RHEA:20301"/>
        <dbReference type="Rhea" id="RHEA-COMP:9658"/>
        <dbReference type="Rhea" id="RHEA-COMP:9673"/>
        <dbReference type="ChEBI" id="CHEBI:30616"/>
        <dbReference type="ChEBI" id="CHEBI:32682"/>
        <dbReference type="ChEBI" id="CHEBI:33019"/>
        <dbReference type="ChEBI" id="CHEBI:78442"/>
        <dbReference type="ChEBI" id="CHEBI:78513"/>
        <dbReference type="ChEBI" id="CHEBI:456215"/>
        <dbReference type="EC" id="6.1.1.19"/>
    </reaction>
</comment>
<comment type="similarity">
    <text evidence="1 9 10">Belongs to the class-I aminoacyl-tRNA synthetase family.</text>
</comment>
<keyword evidence="6 9" id="KW-0648">Protein biosynthesis</keyword>
<dbReference type="GO" id="GO:0006420">
    <property type="term" value="P:arginyl-tRNA aminoacylation"/>
    <property type="evidence" value="ECO:0007669"/>
    <property type="project" value="UniProtKB-UniRule"/>
</dbReference>
<dbReference type="Proteomes" id="UP000294498">
    <property type="component" value="Unassembled WGS sequence"/>
</dbReference>
<dbReference type="InterPro" id="IPR001412">
    <property type="entry name" value="aa-tRNA-synth_I_CS"/>
</dbReference>
<dbReference type="SMART" id="SM00836">
    <property type="entry name" value="DALR_1"/>
    <property type="match status" value="1"/>
</dbReference>
<evidence type="ECO:0000256" key="2">
    <source>
        <dbReference type="ARBA" id="ARBA00022490"/>
    </source>
</evidence>
<keyword evidence="3 9" id="KW-0436">Ligase</keyword>
<dbReference type="Pfam" id="PF00750">
    <property type="entry name" value="tRNA-synt_1d"/>
    <property type="match status" value="1"/>
</dbReference>
<dbReference type="OrthoDB" id="9805987at2"/>
<evidence type="ECO:0000259" key="11">
    <source>
        <dbReference type="SMART" id="SM00836"/>
    </source>
</evidence>
<dbReference type="Gene3D" id="3.30.1360.70">
    <property type="entry name" value="Arginyl tRNA synthetase N-terminal domain"/>
    <property type="match status" value="1"/>
</dbReference>
<evidence type="ECO:0000256" key="7">
    <source>
        <dbReference type="ARBA" id="ARBA00023146"/>
    </source>
</evidence>
<dbReference type="PROSITE" id="PS00178">
    <property type="entry name" value="AA_TRNA_LIGASE_I"/>
    <property type="match status" value="1"/>
</dbReference>
<organism evidence="13 14">
    <name type="scientific">Dinghuibacter silviterrae</name>
    <dbReference type="NCBI Taxonomy" id="1539049"/>
    <lineage>
        <taxon>Bacteria</taxon>
        <taxon>Pseudomonadati</taxon>
        <taxon>Bacteroidota</taxon>
        <taxon>Chitinophagia</taxon>
        <taxon>Chitinophagales</taxon>
        <taxon>Chitinophagaceae</taxon>
        <taxon>Dinghuibacter</taxon>
    </lineage>
</organism>
<dbReference type="GO" id="GO:0005524">
    <property type="term" value="F:ATP binding"/>
    <property type="evidence" value="ECO:0007669"/>
    <property type="project" value="UniProtKB-UniRule"/>
</dbReference>
<dbReference type="EC" id="6.1.1.19" evidence="9"/>
<proteinExistence type="inferred from homology"/>
<evidence type="ECO:0000256" key="8">
    <source>
        <dbReference type="ARBA" id="ARBA00049339"/>
    </source>
</evidence>
<dbReference type="SUPFAM" id="SSF55190">
    <property type="entry name" value="Arginyl-tRNA synthetase (ArgRS), N-terminal 'additional' domain"/>
    <property type="match status" value="1"/>
</dbReference>
<dbReference type="GO" id="GO:0004814">
    <property type="term" value="F:arginine-tRNA ligase activity"/>
    <property type="evidence" value="ECO:0007669"/>
    <property type="project" value="UniProtKB-UniRule"/>
</dbReference>
<dbReference type="InterPro" id="IPR008909">
    <property type="entry name" value="DALR_anticod-bd"/>
</dbReference>
<evidence type="ECO:0000256" key="3">
    <source>
        <dbReference type="ARBA" id="ARBA00022598"/>
    </source>
</evidence>
<dbReference type="EMBL" id="SODV01000002">
    <property type="protein sequence ID" value="TDW97255.1"/>
    <property type="molecule type" value="Genomic_DNA"/>
</dbReference>
<evidence type="ECO:0000256" key="10">
    <source>
        <dbReference type="RuleBase" id="RU363038"/>
    </source>
</evidence>
<comment type="subunit">
    <text evidence="9">Monomer.</text>
</comment>
<comment type="caution">
    <text evidence="13">The sequence shown here is derived from an EMBL/GenBank/DDBJ whole genome shotgun (WGS) entry which is preliminary data.</text>
</comment>
<evidence type="ECO:0000256" key="1">
    <source>
        <dbReference type="ARBA" id="ARBA00005594"/>
    </source>
</evidence>
<dbReference type="PANTHER" id="PTHR11956">
    <property type="entry name" value="ARGINYL-TRNA SYNTHETASE"/>
    <property type="match status" value="1"/>
</dbReference>
<evidence type="ECO:0000256" key="6">
    <source>
        <dbReference type="ARBA" id="ARBA00022917"/>
    </source>
</evidence>
<keyword evidence="5 9" id="KW-0067">ATP-binding</keyword>
<dbReference type="SUPFAM" id="SSF52374">
    <property type="entry name" value="Nucleotidylyl transferase"/>
    <property type="match status" value="1"/>
</dbReference>
<dbReference type="InterPro" id="IPR014729">
    <property type="entry name" value="Rossmann-like_a/b/a_fold"/>
</dbReference>
<name>A0A4R8DI70_9BACT</name>
<dbReference type="PANTHER" id="PTHR11956:SF5">
    <property type="entry name" value="ARGININE--TRNA LIGASE, CYTOPLASMIC"/>
    <property type="match status" value="1"/>
</dbReference>
<keyword evidence="2 9" id="KW-0963">Cytoplasm</keyword>
<accession>A0A4R8DI70</accession>
<dbReference type="InterPro" id="IPR009080">
    <property type="entry name" value="tRNAsynth_Ia_anticodon-bd"/>
</dbReference>
<feature type="domain" description="DALR anticodon binding" evidence="11">
    <location>
        <begin position="477"/>
        <end position="590"/>
    </location>
</feature>
<dbReference type="InterPro" id="IPR001278">
    <property type="entry name" value="Arg-tRNA-ligase"/>
</dbReference>
<evidence type="ECO:0000256" key="4">
    <source>
        <dbReference type="ARBA" id="ARBA00022741"/>
    </source>
</evidence>
<evidence type="ECO:0000256" key="5">
    <source>
        <dbReference type="ARBA" id="ARBA00022840"/>
    </source>
</evidence>
<dbReference type="PRINTS" id="PR01038">
    <property type="entry name" value="TRNASYNTHARG"/>
</dbReference>
<sequence>MAITNIIGDSVKAALTALYGIETDVRDFQINQTKPEFEGDYTVVVFALVKKLRKSPDGLGKELGEYLVAQNPGLFSAYNVIKGFLNLTVTDSYWTELLGNAFQDARYGAGAPKGERVMVEYSSPNTNKPLHLGHLRNNFLGWSTAEILKACGYEVVKTCIANDRGIHICKSMVAWQRFAHGATPASTGTKGDHFVGDYYVLFGEEHKKETAALVAGGMPQEEAEKEAPVMKAAQQMLVDWEAGQPDVIALWSQMNAWVYAGFADTYRAIGSDFDKTYYESETYLLGKDMVDVGLEKGVFFQKEDGSVWIDLTDEGLDQKIVRRRDGTSVYITQDIGLAEFKYNEYHCNQSIYVVGDEQNYHFKVLKLICQRLGIPGADGIYHLSYGMVELPTGRMKTREGTVVDADDIVAEMVNLARVKTEELGKVDGFTAAEREDLYHTLGLGALKFFLLRVDPRKRMLFNPEESIDLHGFTATFIQYVYARIRSVLRKEGAPAGGFSTALLPLEKELLVVLEQFPSVVETAGSDHDPSLIANYAFRLGQVFNSFYAEHSIGNAENPAKRHLRLGLAQMTGNVLAFALSLLGIAVPERM</sequence>
<gene>
    <name evidence="9" type="primary">argS</name>
    <name evidence="13" type="ORF">EDB95_5102</name>
</gene>
<keyword evidence="7 9" id="KW-0030">Aminoacyl-tRNA synthetase</keyword>
<evidence type="ECO:0000313" key="13">
    <source>
        <dbReference type="EMBL" id="TDW97255.1"/>
    </source>
</evidence>
<dbReference type="HAMAP" id="MF_00123">
    <property type="entry name" value="Arg_tRNA_synth"/>
    <property type="match status" value="1"/>
</dbReference>